<protein>
    <submittedName>
        <fullName evidence="1">Uncharacterized protein</fullName>
    </submittedName>
</protein>
<dbReference type="EMBL" id="JAHLFV010000150">
    <property type="protein sequence ID" value="MBU3850158.1"/>
    <property type="molecule type" value="Genomic_DNA"/>
</dbReference>
<dbReference type="Proteomes" id="UP000823914">
    <property type="component" value="Unassembled WGS sequence"/>
</dbReference>
<dbReference type="AlphaFoldDB" id="A0A9E2P0P4"/>
<evidence type="ECO:0000313" key="1">
    <source>
        <dbReference type="EMBL" id="MBU3850158.1"/>
    </source>
</evidence>
<evidence type="ECO:0000313" key="2">
    <source>
        <dbReference type="Proteomes" id="UP000823914"/>
    </source>
</evidence>
<gene>
    <name evidence="1" type="ORF">IAA16_06290</name>
</gene>
<reference evidence="1" key="2">
    <citation type="submission" date="2021-04" db="EMBL/GenBank/DDBJ databases">
        <authorList>
            <person name="Gilroy R."/>
        </authorList>
    </citation>
    <scope>NUCLEOTIDE SEQUENCE</scope>
    <source>
        <strain evidence="1">Gambia15-2214</strain>
    </source>
</reference>
<comment type="caution">
    <text evidence="1">The sequence shown here is derived from an EMBL/GenBank/DDBJ whole genome shotgun (WGS) entry which is preliminary data.</text>
</comment>
<sequence>MKKKYLLVALLLVWIWNALFGDTKYSMDGGIGVKAELPLGTMFGTVFLPDIECRLGLPLGLYPSPQVSWDTLQDTAWGVSLGWGEYLAIYGGHIGISGIPSLFTSPLSYLQVSPFSLLTDFRGIVPALPSYQQGSLGGIIKAKIPVRRSGGLSSGGYVSDKSSSGGLPFSGEIPDMVLSDVCVDNIQLWFAGSEKMRFFGGFVIPLTFPFVKLQLGTTAGFYKLDESVPTPEDSWYNYVPLYREGWYWGVIQDIGITWKAIRIILGGGPLVSPMGGLDFFGKARLYGKYRWFSLLGSVYVGKVGLISASGKVENRLYQFSLVPGCTFSFPGQFVKRFTGGIGFAMEDYSADIAAGIRTDMKWGSAEIKGFIKKLDFEKEVSATRIGSVGGTVGVKSDMIPLFRIGTQIECTETFAVNRNKNRTEIKGIIRLEPKSWNNSKEFFDKTNHVSPIQEFFEQEEITKETQEKQSSFQWKGLAWNIVPALYLTNTTTLTGGQYYSNTTELKAGWQFNLPYCSVRGFLSFEVSNRQKS</sequence>
<organism evidence="1 2">
    <name type="scientific">Candidatus Treponema excrementipullorum</name>
    <dbReference type="NCBI Taxonomy" id="2838768"/>
    <lineage>
        <taxon>Bacteria</taxon>
        <taxon>Pseudomonadati</taxon>
        <taxon>Spirochaetota</taxon>
        <taxon>Spirochaetia</taxon>
        <taxon>Spirochaetales</taxon>
        <taxon>Treponemataceae</taxon>
        <taxon>Treponema</taxon>
    </lineage>
</organism>
<proteinExistence type="predicted"/>
<name>A0A9E2P0P4_9SPIR</name>
<accession>A0A9E2P0P4</accession>
<reference evidence="1" key="1">
    <citation type="journal article" date="2021" name="PeerJ">
        <title>Extensive microbial diversity within the chicken gut microbiome revealed by metagenomics and culture.</title>
        <authorList>
            <person name="Gilroy R."/>
            <person name="Ravi A."/>
            <person name="Getino M."/>
            <person name="Pursley I."/>
            <person name="Horton D.L."/>
            <person name="Alikhan N.F."/>
            <person name="Baker D."/>
            <person name="Gharbi K."/>
            <person name="Hall N."/>
            <person name="Watson M."/>
            <person name="Adriaenssens E.M."/>
            <person name="Foster-Nyarko E."/>
            <person name="Jarju S."/>
            <person name="Secka A."/>
            <person name="Antonio M."/>
            <person name="Oren A."/>
            <person name="Chaudhuri R.R."/>
            <person name="La Ragione R."/>
            <person name="Hildebrand F."/>
            <person name="Pallen M.J."/>
        </authorList>
    </citation>
    <scope>NUCLEOTIDE SEQUENCE</scope>
    <source>
        <strain evidence="1">Gambia15-2214</strain>
    </source>
</reference>